<reference evidence="2" key="2">
    <citation type="submission" date="2020-07" db="EMBL/GenBank/DDBJ databases">
        <authorList>
            <person name="Vera ALvarez R."/>
            <person name="Arias-Moreno D.M."/>
            <person name="Jimenez-Jacinto V."/>
            <person name="Jimenez-Bremont J.F."/>
            <person name="Swaminathan K."/>
            <person name="Moose S.P."/>
            <person name="Guerrero-Gonzalez M.L."/>
            <person name="Marino-Ramirez L."/>
            <person name="Landsman D."/>
            <person name="Rodriguez-Kessler M."/>
            <person name="Delgado-Sanchez P."/>
        </authorList>
    </citation>
    <scope>NUCLEOTIDE SEQUENCE</scope>
    <source>
        <tissue evidence="2">Cladode</tissue>
    </source>
</reference>
<proteinExistence type="predicted"/>
<protein>
    <submittedName>
        <fullName evidence="2">Uncharacterized protein</fullName>
    </submittedName>
</protein>
<dbReference type="AlphaFoldDB" id="A0A7C9CWU6"/>
<name>A0A7C9CWU6_OPUST</name>
<sequence>MLSLLIMRFKLLGLDAPPKHPTQPPPRCHPCPDWASHRLASCSTQFSASHLLPPRLRSPSGRQARVEDEFLLLDLLQYMSFLSICVFFIQAQFHSNYFIF</sequence>
<reference evidence="2" key="1">
    <citation type="journal article" date="2013" name="J. Plant Res.">
        <title>Effect of fungi and light on seed germination of three Opuntia species from semiarid lands of central Mexico.</title>
        <authorList>
            <person name="Delgado-Sanchez P."/>
            <person name="Jimenez-Bremont J.F."/>
            <person name="Guerrero-Gonzalez Mde L."/>
            <person name="Flores J."/>
        </authorList>
    </citation>
    <scope>NUCLEOTIDE SEQUENCE</scope>
    <source>
        <tissue evidence="2">Cladode</tissue>
    </source>
</reference>
<feature type="signal peptide" evidence="1">
    <location>
        <begin position="1"/>
        <end position="16"/>
    </location>
</feature>
<keyword evidence="1" id="KW-0732">Signal</keyword>
<accession>A0A7C9CWU6</accession>
<feature type="chain" id="PRO_5028066355" evidence="1">
    <location>
        <begin position="17"/>
        <end position="100"/>
    </location>
</feature>
<organism evidence="2">
    <name type="scientific">Opuntia streptacantha</name>
    <name type="common">Prickly pear cactus</name>
    <name type="synonym">Opuntia cardona</name>
    <dbReference type="NCBI Taxonomy" id="393608"/>
    <lineage>
        <taxon>Eukaryota</taxon>
        <taxon>Viridiplantae</taxon>
        <taxon>Streptophyta</taxon>
        <taxon>Embryophyta</taxon>
        <taxon>Tracheophyta</taxon>
        <taxon>Spermatophyta</taxon>
        <taxon>Magnoliopsida</taxon>
        <taxon>eudicotyledons</taxon>
        <taxon>Gunneridae</taxon>
        <taxon>Pentapetalae</taxon>
        <taxon>Caryophyllales</taxon>
        <taxon>Cactineae</taxon>
        <taxon>Cactaceae</taxon>
        <taxon>Opuntioideae</taxon>
        <taxon>Opuntia</taxon>
    </lineage>
</organism>
<dbReference type="EMBL" id="GISG01052037">
    <property type="protein sequence ID" value="MBA4625445.1"/>
    <property type="molecule type" value="Transcribed_RNA"/>
</dbReference>
<evidence type="ECO:0000313" key="2">
    <source>
        <dbReference type="EMBL" id="MBA4625445.1"/>
    </source>
</evidence>
<evidence type="ECO:0000256" key="1">
    <source>
        <dbReference type="SAM" id="SignalP"/>
    </source>
</evidence>